<dbReference type="EMBL" id="SNYW01000011">
    <property type="protein sequence ID" value="TDQ80500.1"/>
    <property type="molecule type" value="Genomic_DNA"/>
</dbReference>
<comment type="caution">
    <text evidence="1">The sequence shown here is derived from an EMBL/GenBank/DDBJ whole genome shotgun (WGS) entry which is preliminary data.</text>
</comment>
<evidence type="ECO:0008006" key="3">
    <source>
        <dbReference type="Google" id="ProtNLM"/>
    </source>
</evidence>
<dbReference type="InterPro" id="IPR011009">
    <property type="entry name" value="Kinase-like_dom_sf"/>
</dbReference>
<name>A0A4R6WNG9_9PROT</name>
<reference evidence="1 2" key="1">
    <citation type="submission" date="2019-03" db="EMBL/GenBank/DDBJ databases">
        <title>Genomic Encyclopedia of Type Strains, Phase III (KMG-III): the genomes of soil and plant-associated and newly described type strains.</title>
        <authorList>
            <person name="Whitman W."/>
        </authorList>
    </citation>
    <scope>NUCLEOTIDE SEQUENCE [LARGE SCALE GENOMIC DNA]</scope>
    <source>
        <strain evidence="1 2">CGMCC 1.7660</strain>
    </source>
</reference>
<accession>A0A4R6WNG9</accession>
<organism evidence="1 2">
    <name type="scientific">Dongia mobilis</name>
    <dbReference type="NCBI Taxonomy" id="578943"/>
    <lineage>
        <taxon>Bacteria</taxon>
        <taxon>Pseudomonadati</taxon>
        <taxon>Pseudomonadota</taxon>
        <taxon>Alphaproteobacteria</taxon>
        <taxon>Rhodospirillales</taxon>
        <taxon>Dongiaceae</taxon>
        <taxon>Dongia</taxon>
    </lineage>
</organism>
<proteinExistence type="predicted"/>
<protein>
    <recommendedName>
        <fullName evidence="3">Protein kinase domain-containing protein</fullName>
    </recommendedName>
</protein>
<sequence length="692" mass="75365">MKQLAVPAGFSEKVELGERYEIAPAARLPEFDSGLAEAYAATDRNEPARKLFALMAPGHLACRGLTLATQRQPIGTQMLWPQASGIVDWPVGSDGSDILWGRRPAFVYQQPGGERLVKPGPGKAPVFGREEGSLPQFSEANLVKQVLQPAVMMLREMVLMSAPHRAINPANMFYLSGKSGEVMFGDCLASPPGYLQPAAFETIENATALPIGRGLGTIADDMYALGATVLMLYLGRNPAGHLNDEQLVHAKINGGSFSALAGGDKLPPGIAELLRGLLCDKVSDRWTIKHLEGWLQGQHYNPVLPGVPRRASRPIKFKGTDYLSQPALAQAIARDWAGGIEIITGPDFDNWFKRSFGDDKAGEKMNRIAGLAAHHGPSAAIRDRMLSRYIVMMGVSLPLAYKDVVSNLTGLGTLLAHHFERSDQLQQVGELLQARLPQVWLEEQFNLTPEQMQFRRALDQVEKVISRPGPGYGMERVLYELAKGTPCRSALVADYYVTDLKDLLPAIDAAIGGAGPGTLPMDRHIAAFVAANMKRAIDNELAPLAHRTDDVAYRVSILRLVAILQRTHPTQDLPRLAAALVEMLQPAVAAFHNAEIRQHAADELARHAADCRFDEMLLLLDPEGPLRKGDSNAFANAMQEYADLERERTWLRNGGLTEVSRVRASAQRAAAVTATLIASAGVTGYGIYTVMF</sequence>
<dbReference type="Proteomes" id="UP000295783">
    <property type="component" value="Unassembled WGS sequence"/>
</dbReference>
<dbReference type="AlphaFoldDB" id="A0A4R6WNG9"/>
<evidence type="ECO:0000313" key="1">
    <source>
        <dbReference type="EMBL" id="TDQ80500.1"/>
    </source>
</evidence>
<dbReference type="Gene3D" id="1.10.510.10">
    <property type="entry name" value="Transferase(Phosphotransferase) domain 1"/>
    <property type="match status" value="1"/>
</dbReference>
<dbReference type="SUPFAM" id="SSF56112">
    <property type="entry name" value="Protein kinase-like (PK-like)"/>
    <property type="match status" value="1"/>
</dbReference>
<evidence type="ECO:0000313" key="2">
    <source>
        <dbReference type="Proteomes" id="UP000295783"/>
    </source>
</evidence>
<gene>
    <name evidence="1" type="ORF">A8950_3031</name>
</gene>
<keyword evidence="2" id="KW-1185">Reference proteome</keyword>